<comment type="caution">
    <text evidence="1">The sequence shown here is derived from an EMBL/GenBank/DDBJ whole genome shotgun (WGS) entry which is preliminary data.</text>
</comment>
<sequence>MIELSAYALSLLREGPFTLYRGIGDGLASILLVVPSGEYPSPGSLQRLEHEYALRTDLDSDWAARPVELVRREVRPVLVLADPGGEPLERLLGRPRKVTDFLRIAVALSAAVGRLHARGLIHKDLKPANILVDTASGGVWLTGFGIASRLPREHQAPAPPEVIAGTLAYMAPEQTGRMNRSVDSRSDLYALGVTFYEMLTGTLPFTAADAMEWVHCHLARQPVPPAERVADIPGPVSAIVMKLLAKTAENRYQTAAGLTIDLQRCLAECQATGSIAPFQLGQRDVSDRLLIPERLYGREREIDCLLAAFDRVVTHGRPELVVVSGYSGIGKSSVVNELHKALVPQRGLFASGKFDQYKRDIPYATLAQAFRKLVRPLLGQSEAELGQWRDALSEALGPNGQLILTLVPELVLVIGKQPPIADLPPLEAQNRLQMVFRRFLGVFARKEHPLVLFLDDLQWLDTATLDLFEHLATHSEVQHLMLVGAYRDNEVGPAHPLLRTLAAIRSAGTRVQQIVLAPLCLDDVDRLIADALHCEQEPARPLAQLVQEKTGGNPFFAIQFLTELAEEGLIAVDLVVPAWQWDIDRIRARSHTDNVVDLMAGKLNRLPDETQEALQQLACLGNAAEIATLTMVFGEPEQAIHAALWDAVRAGFIIRLESSYTFLHDRIQQAAYTLIPEEHRAEVHLRLGRVLLGGMTADQLTEHLFDVANQLNRGSVRLADRDEKAQVAMIDLRAGRKARGSAAYASACAYFLAGMALLGEKDWASRYELTFSLTLECAECEFLTGELHKAELLIAELLQRGTSKVDLAAVYHLKVLLHIVKSEDQQAVDDTLTCLKLFGIDIPAHPTREQLQAEYETVWRNVKGRSIEDLIELPLMKDRELEAAMRLLSALSDPAYVTDRNLFCLQQCRMVNLSMQHGATGAFAHACAYLGFILGPAFHRYAEGFRFAKLGCDLIERHGFPGYRAKVQDATGIAAFWTGPMATAIEYIQASVRAAIETGDLTYGCYGISHIVSLFLIRNDPLDAVWRESEIALDFVRKAKFRDIADIIVSQQRFIATMQGRTATFSTFTDAQFDEASFEALLTEDRQPTMICWYWIAKGKARFLSGHYAAALAAADKAKTLLWSSTAHFPLLDYYYYTALTIAAFYEGTSAGDRPRWGELLELRDQLREWADNYPPTFADKHALVAAEIARLEGRDLDAMSLYQQAIRLAHDHGFVQNEGLAHEVAARFYMARGYETFANAYLRNAKYCYLRWGAEGKARQLEQLHPHLGAEERDRSWATIGTPVQHLDVASVVKSSQAVSSEIVLPRLIERLMTIALQHAGADRGLLILSAENDYSVQAEARSIGDQTEVVLYGKSIVGTTCPESLLRYVIRTRESIIVDDASKPHLFSDDGYLRSRQTKSILCLPLIKQGQLIGLLYLENTLTSHAFTAERIAILELLAAQAAISLENARLYAQLHVSEDRWRNLFESVPVGVVLTGSHGRYVAANHAFQRVTGYSEAELRNLSPVDITHEDDRTAAEVIIAARDADDPYPQHVEKRYRRKDGGVIWVDASAFVIPVVGGDPLFAGVVVDITDRKHAQEELRRSEASLAEAQQISHIGSWRWTVGTGEVFWSAEHFRIFALNPATAQPSYATFMDRVHPKDQPAFEQVLERAVRERSRFQHEYRIVLPDGSVKHLQSVGQLDTEARDLEFVGTVMDVTERRRAEEALRNAQAELVRVTRLTTMGELVASIAHEINQPLSAVVTCGGAALRWLNRDDPDIPEACGAVERIVEEGTRAGEVIRGLRALTKKSGPQLAKLDINDAIQEVLALTRSELHRHGVVLCTDLSADGPVFGDRVQLQQVLLNLTMNAIEAMSSVTDRPKKLAITSEVVDQGELLVAVEDTGPGLDPAIAQRIFDPFFTTKPDGMGMGLSICRSIIESHGGRFWASPGAPCGTVFQFTVPGVTLT</sequence>
<organism evidence="1 2">
    <name type="scientific">Paraburkholderia rhynchosiae</name>
    <dbReference type="NCBI Taxonomy" id="487049"/>
    <lineage>
        <taxon>Bacteria</taxon>
        <taxon>Pseudomonadati</taxon>
        <taxon>Pseudomonadota</taxon>
        <taxon>Betaproteobacteria</taxon>
        <taxon>Burkholderiales</taxon>
        <taxon>Burkholderiaceae</taxon>
        <taxon>Paraburkholderia</taxon>
    </lineage>
</organism>
<reference evidence="1 2" key="1">
    <citation type="journal article" date="2024" name="Chem. Sci.">
        <title>Discovery of megapolipeptins by genome mining of a Burkholderiales bacteria collection.</title>
        <authorList>
            <person name="Paulo B.S."/>
            <person name="Recchia M.J.J."/>
            <person name="Lee S."/>
            <person name="Fergusson C.H."/>
            <person name="Romanowski S.B."/>
            <person name="Hernandez A."/>
            <person name="Krull N."/>
            <person name="Liu D.Y."/>
            <person name="Cavanagh H."/>
            <person name="Bos A."/>
            <person name="Gray C.A."/>
            <person name="Murphy B.T."/>
            <person name="Linington R.G."/>
            <person name="Eustaquio A.S."/>
        </authorList>
    </citation>
    <scope>NUCLEOTIDE SEQUENCE [LARGE SCALE GENOMIC DNA]</scope>
    <source>
        <strain evidence="1 2">RL18-126-BIB-B</strain>
    </source>
</reference>
<protein>
    <submittedName>
        <fullName evidence="1">AAA family ATPase</fullName>
    </submittedName>
</protein>
<dbReference type="EMBL" id="JAQQDW010000097">
    <property type="protein sequence ID" value="MFM0107970.1"/>
    <property type="molecule type" value="Genomic_DNA"/>
</dbReference>
<accession>A0ACC7NMH1</accession>
<dbReference type="Proteomes" id="UP001629235">
    <property type="component" value="Unassembled WGS sequence"/>
</dbReference>
<evidence type="ECO:0000313" key="2">
    <source>
        <dbReference type="Proteomes" id="UP001629235"/>
    </source>
</evidence>
<name>A0ACC7NMH1_9BURK</name>
<keyword evidence="2" id="KW-1185">Reference proteome</keyword>
<proteinExistence type="predicted"/>
<gene>
    <name evidence="1" type="ORF">PQR01_32130</name>
</gene>
<evidence type="ECO:0000313" key="1">
    <source>
        <dbReference type="EMBL" id="MFM0107970.1"/>
    </source>
</evidence>